<gene>
    <name evidence="2" type="ORF">PAT01_00340</name>
</gene>
<dbReference type="Pfam" id="PF00535">
    <property type="entry name" value="Glycos_transf_2"/>
    <property type="match status" value="1"/>
</dbReference>
<evidence type="ECO:0000259" key="1">
    <source>
        <dbReference type="Pfam" id="PF00535"/>
    </source>
</evidence>
<dbReference type="GO" id="GO:0016740">
    <property type="term" value="F:transferase activity"/>
    <property type="evidence" value="ECO:0007669"/>
    <property type="project" value="UniProtKB-KW"/>
</dbReference>
<reference evidence="2 3" key="1">
    <citation type="submission" date="2019-07" db="EMBL/GenBank/DDBJ databases">
        <title>Whole genome shotgun sequence of Pseudoalteromonas atlantica NBRC 103033.</title>
        <authorList>
            <person name="Hosoyama A."/>
            <person name="Uohara A."/>
            <person name="Ohji S."/>
            <person name="Ichikawa N."/>
        </authorList>
    </citation>
    <scope>NUCLEOTIDE SEQUENCE [LARGE SCALE GENOMIC DNA]</scope>
    <source>
        <strain evidence="2 3">NBRC 103033</strain>
    </source>
</reference>
<comment type="caution">
    <text evidence="2">The sequence shown here is derived from an EMBL/GenBank/DDBJ whole genome shotgun (WGS) entry which is preliminary data.</text>
</comment>
<accession>A0ABQ0U8G5</accession>
<evidence type="ECO:0000313" key="2">
    <source>
        <dbReference type="EMBL" id="GEK74730.1"/>
    </source>
</evidence>
<feature type="domain" description="Glycosyltransferase 2-like" evidence="1">
    <location>
        <begin position="8"/>
        <end position="143"/>
    </location>
</feature>
<dbReference type="PANTHER" id="PTHR43685:SF2">
    <property type="entry name" value="GLYCOSYLTRANSFERASE 2-LIKE DOMAIN-CONTAINING PROTEIN"/>
    <property type="match status" value="1"/>
</dbReference>
<name>A0ABQ0U8G5_PSEAF</name>
<dbReference type="PANTHER" id="PTHR43685">
    <property type="entry name" value="GLYCOSYLTRANSFERASE"/>
    <property type="match status" value="1"/>
</dbReference>
<dbReference type="InterPro" id="IPR050834">
    <property type="entry name" value="Glycosyltransf_2"/>
</dbReference>
<keyword evidence="2" id="KW-0808">Transferase</keyword>
<dbReference type="InterPro" id="IPR001173">
    <property type="entry name" value="Glyco_trans_2-like"/>
</dbReference>
<dbReference type="Gene3D" id="3.90.550.10">
    <property type="entry name" value="Spore Coat Polysaccharide Biosynthesis Protein SpsA, Chain A"/>
    <property type="match status" value="1"/>
</dbReference>
<dbReference type="EMBL" id="BJUT01000001">
    <property type="protein sequence ID" value="GEK74730.1"/>
    <property type="molecule type" value="Genomic_DNA"/>
</dbReference>
<evidence type="ECO:0000313" key="3">
    <source>
        <dbReference type="Proteomes" id="UP000321189"/>
    </source>
</evidence>
<organism evidence="2 3">
    <name type="scientific">Pseudoalteromonas atlantica</name>
    <name type="common">Alteromonas atlantica</name>
    <dbReference type="NCBI Taxonomy" id="288"/>
    <lineage>
        <taxon>Bacteria</taxon>
        <taxon>Pseudomonadati</taxon>
        <taxon>Pseudomonadota</taxon>
        <taxon>Gammaproteobacteria</taxon>
        <taxon>Alteromonadales</taxon>
        <taxon>Pseudoalteromonadaceae</taxon>
        <taxon>Pseudoalteromonas</taxon>
    </lineage>
</organism>
<dbReference type="CDD" id="cd00761">
    <property type="entry name" value="Glyco_tranf_GTA_type"/>
    <property type="match status" value="1"/>
</dbReference>
<sequence length="330" mass="37861">MDIVNVGVVIPFYQKENGLLFNALNSIFKQKVVGVKFIITIVDDGSPIKALSEVNELILPQNCTLKVIEQHNQGPAAARNLALDYLSEQNISVVSFLDSDDCWLDFHIETAIKALCADNADFYFSDHSRFDSEHSLFKEVGCFNDFDRACKEYNIHKEKELAILSGEDCFSLFLKYYISQTSSVVYKFDNLKDHRFDESLLSAGEDYFLWLQLVNSSNKVVFSFKKGVYCGRGVNIFFDSFDWSKKEAASRIGYEALFYRKIYTHFNLNCNQKKIVKSNVSRLEEQYSYLLVKHVITGKGLNKGLLIKIFRTSPATLILLPLRLFNFILK</sequence>
<dbReference type="RefSeq" id="WP_171036171.1">
    <property type="nucleotide sequence ID" value="NZ_BJUT01000001.1"/>
</dbReference>
<proteinExistence type="predicted"/>
<dbReference type="InterPro" id="IPR029044">
    <property type="entry name" value="Nucleotide-diphossugar_trans"/>
</dbReference>
<dbReference type="Proteomes" id="UP000321189">
    <property type="component" value="Unassembled WGS sequence"/>
</dbReference>
<protein>
    <submittedName>
        <fullName evidence="2">Glycosyl transferase</fullName>
    </submittedName>
</protein>
<dbReference type="SUPFAM" id="SSF53448">
    <property type="entry name" value="Nucleotide-diphospho-sugar transferases"/>
    <property type="match status" value="1"/>
</dbReference>
<keyword evidence="3" id="KW-1185">Reference proteome</keyword>